<name>A0A9P9ECS7_9PLEO</name>
<protein>
    <recommendedName>
        <fullName evidence="4">CID domain-containing protein</fullName>
    </recommendedName>
</protein>
<feature type="region of interest" description="Disordered" evidence="1">
    <location>
        <begin position="439"/>
        <end position="567"/>
    </location>
</feature>
<evidence type="ECO:0008006" key="4">
    <source>
        <dbReference type="Google" id="ProtNLM"/>
    </source>
</evidence>
<feature type="region of interest" description="Disordered" evidence="1">
    <location>
        <begin position="354"/>
        <end position="422"/>
    </location>
</feature>
<keyword evidence="3" id="KW-1185">Reference proteome</keyword>
<feature type="compositionally biased region" description="Low complexity" evidence="1">
    <location>
        <begin position="512"/>
        <end position="536"/>
    </location>
</feature>
<dbReference type="OrthoDB" id="21470at2759"/>
<feature type="compositionally biased region" description="Polar residues" evidence="1">
    <location>
        <begin position="498"/>
        <end position="511"/>
    </location>
</feature>
<gene>
    <name evidence="2" type="ORF">B0J11DRAFT_517983</name>
</gene>
<evidence type="ECO:0000256" key="1">
    <source>
        <dbReference type="SAM" id="MobiDB-lite"/>
    </source>
</evidence>
<evidence type="ECO:0000313" key="3">
    <source>
        <dbReference type="Proteomes" id="UP000700596"/>
    </source>
</evidence>
<proteinExistence type="predicted"/>
<sequence length="567" mass="63188">MHDEVAVRIAQATCQQALSRDEVNVPAVSPNEITEFFNALEAVHDQNSAVNIQTCSNWISKNIIPSEGRIKTMGKLLVALSKAIEVLRNEAQKRVIIDAGVRKRLSLLCIVHEVMRPGTPDTPNTAQQSLICFKPYMEDLAELVASVAIAKDTWFVRVLHCFLGQWHRQNLYTAGELKYLIRRLGNASKRARDEIPPEPVLPKFLGDKPARFYDLPASTMLRPLIKRPNRPLSSYDIRSTEFSGKQPSDRILQLLDDFFDEIDLRTKPIQAEKDPDTESDATSRVGENVQYYKAWRNKQCSFSGLDLRFVEQEATGRNALGWSDQFCEQWKENRLANIIHAERERLEAEYVDKKTSDVYRNQGRSSRSRSPSPQRRAPKRDNRPSSRGYEGPGGRGRQPRFGNIQGGHFQGPPVWDGSNAASHINRPVNANFPVGVPYGQPPLPPPPPPLPSSFMSAQGFPPAPPPPNQGASGQFPAGQFQQSFTPHPPNFSGPIPGNFNQAPSGYQNPAFNSYNNYNNPQGFGNFNHNGHQNTGYNGRGNGNSSHGGGYRGNNQRGRGNGGDSRWN</sequence>
<accession>A0A9P9ECS7</accession>
<evidence type="ECO:0000313" key="2">
    <source>
        <dbReference type="EMBL" id="KAH7135253.1"/>
    </source>
</evidence>
<feature type="compositionally biased region" description="Gly residues" evidence="1">
    <location>
        <begin position="537"/>
        <end position="551"/>
    </location>
</feature>
<feature type="compositionally biased region" description="Gly residues" evidence="1">
    <location>
        <begin position="558"/>
        <end position="567"/>
    </location>
</feature>
<comment type="caution">
    <text evidence="2">The sequence shown here is derived from an EMBL/GenBank/DDBJ whole genome shotgun (WGS) entry which is preliminary data.</text>
</comment>
<feature type="compositionally biased region" description="Pro residues" evidence="1">
    <location>
        <begin position="439"/>
        <end position="451"/>
    </location>
</feature>
<dbReference type="AlphaFoldDB" id="A0A9P9ECS7"/>
<feature type="compositionally biased region" description="Low complexity" evidence="1">
    <location>
        <begin position="364"/>
        <end position="375"/>
    </location>
</feature>
<dbReference type="EMBL" id="JAGMWT010000002">
    <property type="protein sequence ID" value="KAH7135253.1"/>
    <property type="molecule type" value="Genomic_DNA"/>
</dbReference>
<organism evidence="2 3">
    <name type="scientific">Dendryphion nanum</name>
    <dbReference type="NCBI Taxonomy" id="256645"/>
    <lineage>
        <taxon>Eukaryota</taxon>
        <taxon>Fungi</taxon>
        <taxon>Dikarya</taxon>
        <taxon>Ascomycota</taxon>
        <taxon>Pezizomycotina</taxon>
        <taxon>Dothideomycetes</taxon>
        <taxon>Pleosporomycetidae</taxon>
        <taxon>Pleosporales</taxon>
        <taxon>Torulaceae</taxon>
        <taxon>Dendryphion</taxon>
    </lineage>
</organism>
<reference evidence="2" key="1">
    <citation type="journal article" date="2021" name="Nat. Commun.">
        <title>Genetic determinants of endophytism in the Arabidopsis root mycobiome.</title>
        <authorList>
            <person name="Mesny F."/>
            <person name="Miyauchi S."/>
            <person name="Thiergart T."/>
            <person name="Pickel B."/>
            <person name="Atanasova L."/>
            <person name="Karlsson M."/>
            <person name="Huettel B."/>
            <person name="Barry K.W."/>
            <person name="Haridas S."/>
            <person name="Chen C."/>
            <person name="Bauer D."/>
            <person name="Andreopoulos W."/>
            <person name="Pangilinan J."/>
            <person name="LaButti K."/>
            <person name="Riley R."/>
            <person name="Lipzen A."/>
            <person name="Clum A."/>
            <person name="Drula E."/>
            <person name="Henrissat B."/>
            <person name="Kohler A."/>
            <person name="Grigoriev I.V."/>
            <person name="Martin F.M."/>
            <person name="Hacquard S."/>
        </authorList>
    </citation>
    <scope>NUCLEOTIDE SEQUENCE</scope>
    <source>
        <strain evidence="2">MPI-CAGE-CH-0243</strain>
    </source>
</reference>
<dbReference type="Proteomes" id="UP000700596">
    <property type="component" value="Unassembled WGS sequence"/>
</dbReference>